<feature type="region of interest" description="Disordered" evidence="1">
    <location>
        <begin position="36"/>
        <end position="60"/>
    </location>
</feature>
<dbReference type="EMBL" id="BAABBP010000010">
    <property type="protein sequence ID" value="GAA3992488.1"/>
    <property type="molecule type" value="Genomic_DNA"/>
</dbReference>
<gene>
    <name evidence="2" type="ORF">GCM10022279_14670</name>
</gene>
<comment type="caution">
    <text evidence="2">The sequence shown here is derived from an EMBL/GenBank/DDBJ whole genome shotgun (WGS) entry which is preliminary data.</text>
</comment>
<organism evidence="2 3">
    <name type="scientific">Comamonas faecalis</name>
    <dbReference type="NCBI Taxonomy" id="1387849"/>
    <lineage>
        <taxon>Bacteria</taxon>
        <taxon>Pseudomonadati</taxon>
        <taxon>Pseudomonadota</taxon>
        <taxon>Betaproteobacteria</taxon>
        <taxon>Burkholderiales</taxon>
        <taxon>Comamonadaceae</taxon>
        <taxon>Comamonas</taxon>
    </lineage>
</organism>
<evidence type="ECO:0000256" key="1">
    <source>
        <dbReference type="SAM" id="MobiDB-lite"/>
    </source>
</evidence>
<dbReference type="RefSeq" id="WP_344869055.1">
    <property type="nucleotide sequence ID" value="NZ_BAABBP010000010.1"/>
</dbReference>
<dbReference type="Proteomes" id="UP001501627">
    <property type="component" value="Unassembled WGS sequence"/>
</dbReference>
<evidence type="ECO:0000313" key="3">
    <source>
        <dbReference type="Proteomes" id="UP001501627"/>
    </source>
</evidence>
<protein>
    <recommendedName>
        <fullName evidence="4">DUF2486 family protein</fullName>
    </recommendedName>
</protein>
<accession>A0ABP7R5E9</accession>
<proteinExistence type="predicted"/>
<evidence type="ECO:0000313" key="2">
    <source>
        <dbReference type="EMBL" id="GAA3992488.1"/>
    </source>
</evidence>
<sequence>MTMVGSNPPPPRFIPTLTEVVQLPDDAVLAVPVVPDAVGDEHGDPPHEALLDETDIPGRAPEPAWELEYEAPATEEPPFAAPAQQTGEPPALPALNEEALIHRVMQRVDVQLQERMQASLNRVVAEQMRPLLGLLHQEVEALVRECVSQAVAQELDAALSGAPAAPPD</sequence>
<reference evidence="3" key="1">
    <citation type="journal article" date="2019" name="Int. J. Syst. Evol. Microbiol.">
        <title>The Global Catalogue of Microorganisms (GCM) 10K type strain sequencing project: providing services to taxonomists for standard genome sequencing and annotation.</title>
        <authorList>
            <consortium name="The Broad Institute Genomics Platform"/>
            <consortium name="The Broad Institute Genome Sequencing Center for Infectious Disease"/>
            <person name="Wu L."/>
            <person name="Ma J."/>
        </authorList>
    </citation>
    <scope>NUCLEOTIDE SEQUENCE [LARGE SCALE GENOMIC DNA]</scope>
    <source>
        <strain evidence="3">JCM 17561</strain>
    </source>
</reference>
<name>A0ABP7R5E9_9BURK</name>
<evidence type="ECO:0008006" key="4">
    <source>
        <dbReference type="Google" id="ProtNLM"/>
    </source>
</evidence>
<keyword evidence="3" id="KW-1185">Reference proteome</keyword>
<feature type="compositionally biased region" description="Basic and acidic residues" evidence="1">
    <location>
        <begin position="39"/>
        <end position="50"/>
    </location>
</feature>